<gene>
    <name evidence="1" type="ORF">F2Q69_00047076</name>
</gene>
<organism evidence="1 2">
    <name type="scientific">Brassica cretica</name>
    <name type="common">Mustard</name>
    <dbReference type="NCBI Taxonomy" id="69181"/>
    <lineage>
        <taxon>Eukaryota</taxon>
        <taxon>Viridiplantae</taxon>
        <taxon>Streptophyta</taxon>
        <taxon>Embryophyta</taxon>
        <taxon>Tracheophyta</taxon>
        <taxon>Spermatophyta</taxon>
        <taxon>Magnoliopsida</taxon>
        <taxon>eudicotyledons</taxon>
        <taxon>Gunneridae</taxon>
        <taxon>Pentapetalae</taxon>
        <taxon>rosids</taxon>
        <taxon>malvids</taxon>
        <taxon>Brassicales</taxon>
        <taxon>Brassicaceae</taxon>
        <taxon>Brassiceae</taxon>
        <taxon>Brassica</taxon>
    </lineage>
</organism>
<name>A0A8S9Q4S3_BRACR</name>
<sequence>MPFLACARLPDQVGFAPSCLLKSRGDLLFCGFIPRLSRVDEDLAAFGSSRLNLQSFATPKDIFLPNLPDSSVSFGSCPRDDALSDSITTIESMDPISTLMPFLACARLPDQVGFAPSCLFKSRGDLLFCGFIPRLSRVDEDLAAFGSSRLNL</sequence>
<dbReference type="Proteomes" id="UP000712600">
    <property type="component" value="Unassembled WGS sequence"/>
</dbReference>
<comment type="caution">
    <text evidence="1">The sequence shown here is derived from an EMBL/GenBank/DDBJ whole genome shotgun (WGS) entry which is preliminary data.</text>
</comment>
<accession>A0A8S9Q4S3</accession>
<dbReference type="EMBL" id="QGKX02001347">
    <property type="protein sequence ID" value="KAF3525642.1"/>
    <property type="molecule type" value="Genomic_DNA"/>
</dbReference>
<dbReference type="AlphaFoldDB" id="A0A8S9Q4S3"/>
<proteinExistence type="predicted"/>
<evidence type="ECO:0000313" key="1">
    <source>
        <dbReference type="EMBL" id="KAF3525642.1"/>
    </source>
</evidence>
<protein>
    <submittedName>
        <fullName evidence="1">Uncharacterized protein</fullName>
    </submittedName>
</protein>
<evidence type="ECO:0000313" key="2">
    <source>
        <dbReference type="Proteomes" id="UP000712600"/>
    </source>
</evidence>
<reference evidence="1" key="1">
    <citation type="submission" date="2019-12" db="EMBL/GenBank/DDBJ databases">
        <title>Genome sequencing and annotation of Brassica cretica.</title>
        <authorList>
            <person name="Studholme D.J."/>
            <person name="Sarris P."/>
        </authorList>
    </citation>
    <scope>NUCLEOTIDE SEQUENCE</scope>
    <source>
        <strain evidence="1">PFS-109/04</strain>
        <tissue evidence="1">Leaf</tissue>
    </source>
</reference>